<evidence type="ECO:0000256" key="1">
    <source>
        <dbReference type="ARBA" id="ARBA00004651"/>
    </source>
</evidence>
<dbReference type="EMBL" id="MLJW01000153">
    <property type="protein sequence ID" value="OIQ96179.1"/>
    <property type="molecule type" value="Genomic_DNA"/>
</dbReference>
<evidence type="ECO:0000256" key="4">
    <source>
        <dbReference type="ARBA" id="ARBA00022692"/>
    </source>
</evidence>
<proteinExistence type="inferred from homology"/>
<sequence>MAIEFSSANTIAPSAPSLPARRLSLNSKITLGSRVVGVTERIVFTENLELLLETGVTLAEAVKVLQRQTEDFRVAEILRAIAGSVNEGNPFSVALARHPDMFSRTYVSLVAAAEEGGFLPEVLVQLHAMDVKDSELRDNIISALSYPAFLMVFSVAVVIFVMVVIFPKFHVLFMSIHDQLPGPTLVLMFLSDILRKFWWLILLLLGTGLGAVTAWLRSAAGKRTVDQLKLRTPVVRDIFIQIYLNQTLGVLGMSLANGVPITAALKAAQEVVDNCVFFDFLQKVQRHVSEGRGVAAGFVEADFMPPMVRQMIATGDQTGNLAKVMTRVAEFYGRELNKRIRTLAKAVEPIMLLVMGVVVGLIVASLILPIFKLSRAVH</sequence>
<dbReference type="PANTHER" id="PTHR30012">
    <property type="entry name" value="GENERAL SECRETION PATHWAY PROTEIN"/>
    <property type="match status" value="1"/>
</dbReference>
<name>A0A1J5S327_9ZZZZ</name>
<dbReference type="GO" id="GO:0005886">
    <property type="term" value="C:plasma membrane"/>
    <property type="evidence" value="ECO:0007669"/>
    <property type="project" value="UniProtKB-SubCell"/>
</dbReference>
<dbReference type="PRINTS" id="PR00812">
    <property type="entry name" value="BCTERIALGSPF"/>
</dbReference>
<organism evidence="9">
    <name type="scientific">mine drainage metagenome</name>
    <dbReference type="NCBI Taxonomy" id="410659"/>
    <lineage>
        <taxon>unclassified sequences</taxon>
        <taxon>metagenomes</taxon>
        <taxon>ecological metagenomes</taxon>
    </lineage>
</organism>
<accession>A0A1J5S327</accession>
<gene>
    <name evidence="9" type="primary">gspF_6</name>
    <name evidence="9" type="ORF">GALL_218080</name>
</gene>
<dbReference type="PANTHER" id="PTHR30012:SF0">
    <property type="entry name" value="TYPE II SECRETION SYSTEM PROTEIN F-RELATED"/>
    <property type="match status" value="1"/>
</dbReference>
<keyword evidence="6 7" id="KW-0472">Membrane</keyword>
<keyword evidence="3" id="KW-1003">Cell membrane</keyword>
<keyword evidence="4 7" id="KW-0812">Transmembrane</keyword>
<evidence type="ECO:0000256" key="3">
    <source>
        <dbReference type="ARBA" id="ARBA00022475"/>
    </source>
</evidence>
<evidence type="ECO:0000256" key="5">
    <source>
        <dbReference type="ARBA" id="ARBA00022989"/>
    </source>
</evidence>
<feature type="transmembrane region" description="Helical" evidence="7">
    <location>
        <begin position="144"/>
        <end position="166"/>
    </location>
</feature>
<evidence type="ECO:0000256" key="6">
    <source>
        <dbReference type="ARBA" id="ARBA00023136"/>
    </source>
</evidence>
<reference evidence="9" key="1">
    <citation type="submission" date="2016-10" db="EMBL/GenBank/DDBJ databases">
        <title>Sequence of Gallionella enrichment culture.</title>
        <authorList>
            <person name="Poehlein A."/>
            <person name="Muehling M."/>
            <person name="Daniel R."/>
        </authorList>
    </citation>
    <scope>NUCLEOTIDE SEQUENCE</scope>
</reference>
<keyword evidence="5 7" id="KW-1133">Transmembrane helix</keyword>
<dbReference type="InterPro" id="IPR042094">
    <property type="entry name" value="T2SS_GspF_sf"/>
</dbReference>
<feature type="transmembrane region" description="Helical" evidence="7">
    <location>
        <begin position="197"/>
        <end position="216"/>
    </location>
</feature>
<dbReference type="AlphaFoldDB" id="A0A1J5S327"/>
<comment type="similarity">
    <text evidence="2">Belongs to the GSP F family.</text>
</comment>
<feature type="transmembrane region" description="Helical" evidence="7">
    <location>
        <begin position="350"/>
        <end position="371"/>
    </location>
</feature>
<evidence type="ECO:0000259" key="8">
    <source>
        <dbReference type="Pfam" id="PF00482"/>
    </source>
</evidence>
<evidence type="ECO:0000256" key="7">
    <source>
        <dbReference type="SAM" id="Phobius"/>
    </source>
</evidence>
<evidence type="ECO:0000313" key="9">
    <source>
        <dbReference type="EMBL" id="OIQ96179.1"/>
    </source>
</evidence>
<protein>
    <submittedName>
        <fullName evidence="9">Putative type II secretion system protein F</fullName>
    </submittedName>
</protein>
<dbReference type="Pfam" id="PF00482">
    <property type="entry name" value="T2SSF"/>
    <property type="match status" value="2"/>
</dbReference>
<comment type="caution">
    <text evidence="9">The sequence shown here is derived from an EMBL/GenBank/DDBJ whole genome shotgun (WGS) entry which is preliminary data.</text>
</comment>
<feature type="domain" description="Type II secretion system protein GspF" evidence="8">
    <location>
        <begin position="250"/>
        <end position="369"/>
    </location>
</feature>
<feature type="domain" description="Type II secretion system protein GspF" evidence="8">
    <location>
        <begin position="44"/>
        <end position="167"/>
    </location>
</feature>
<dbReference type="InterPro" id="IPR003004">
    <property type="entry name" value="GspF/PilC"/>
</dbReference>
<dbReference type="Gene3D" id="1.20.81.30">
    <property type="entry name" value="Type II secretion system (T2SS), domain F"/>
    <property type="match status" value="2"/>
</dbReference>
<dbReference type="InterPro" id="IPR018076">
    <property type="entry name" value="T2SS_GspF_dom"/>
</dbReference>
<comment type="subcellular location">
    <subcellularLocation>
        <location evidence="1">Cell membrane</location>
        <topology evidence="1">Multi-pass membrane protein</topology>
    </subcellularLocation>
</comment>
<evidence type="ECO:0000256" key="2">
    <source>
        <dbReference type="ARBA" id="ARBA00005745"/>
    </source>
</evidence>